<dbReference type="InterPro" id="IPR036427">
    <property type="entry name" value="Bromodomain-like_sf"/>
</dbReference>
<dbReference type="Pfam" id="PF00439">
    <property type="entry name" value="Bromodomain"/>
    <property type="match status" value="1"/>
</dbReference>
<evidence type="ECO:0000313" key="5">
    <source>
        <dbReference type="Proteomes" id="UP000077051"/>
    </source>
</evidence>
<dbReference type="InterPro" id="IPR001487">
    <property type="entry name" value="Bromodomain"/>
</dbReference>
<dbReference type="PANTHER" id="PTHR45750:SF3">
    <property type="entry name" value="HISTONE ACETYLTRANSFERASE"/>
    <property type="match status" value="1"/>
</dbReference>
<dbReference type="Gene3D" id="1.20.920.10">
    <property type="entry name" value="Bromodomain-like"/>
    <property type="match status" value="1"/>
</dbReference>
<dbReference type="GO" id="GO:0010484">
    <property type="term" value="F:histone H3 acetyltransferase activity"/>
    <property type="evidence" value="ECO:0007669"/>
    <property type="project" value="TreeGrafter"/>
</dbReference>
<organism evidence="4 5">
    <name type="scientific">Mucor lusitanicus CBS 277.49</name>
    <dbReference type="NCBI Taxonomy" id="747725"/>
    <lineage>
        <taxon>Eukaryota</taxon>
        <taxon>Fungi</taxon>
        <taxon>Fungi incertae sedis</taxon>
        <taxon>Mucoromycota</taxon>
        <taxon>Mucoromycotina</taxon>
        <taxon>Mucoromycetes</taxon>
        <taxon>Mucorales</taxon>
        <taxon>Mucorineae</taxon>
        <taxon>Mucoraceae</taxon>
        <taxon>Mucor</taxon>
    </lineage>
</organism>
<protein>
    <recommendedName>
        <fullName evidence="3">Bromo domain-containing protein</fullName>
    </recommendedName>
</protein>
<dbReference type="GO" id="GO:0045944">
    <property type="term" value="P:positive regulation of transcription by RNA polymerase II"/>
    <property type="evidence" value="ECO:0007669"/>
    <property type="project" value="TreeGrafter"/>
</dbReference>
<dbReference type="GO" id="GO:0000123">
    <property type="term" value="C:histone acetyltransferase complex"/>
    <property type="evidence" value="ECO:0007669"/>
    <property type="project" value="TreeGrafter"/>
</dbReference>
<dbReference type="STRING" id="747725.A0A168HH12"/>
<evidence type="ECO:0000256" key="1">
    <source>
        <dbReference type="ARBA" id="ARBA00023117"/>
    </source>
</evidence>
<dbReference type="OrthoDB" id="4062651at2759"/>
<keyword evidence="5" id="KW-1185">Reference proteome</keyword>
<dbReference type="AlphaFoldDB" id="A0A168HH12"/>
<proteinExistence type="predicted"/>
<evidence type="ECO:0000259" key="3">
    <source>
        <dbReference type="PROSITE" id="PS50014"/>
    </source>
</evidence>
<feature type="domain" description="Bromo" evidence="3">
    <location>
        <begin position="6"/>
        <end position="75"/>
    </location>
</feature>
<dbReference type="PROSITE" id="PS50014">
    <property type="entry name" value="BROMODOMAIN_2"/>
    <property type="match status" value="1"/>
</dbReference>
<gene>
    <name evidence="4" type="ORF">MUCCIDRAFT_125127</name>
</gene>
<sequence length="92" mass="11058">ILNMLLSTPDCWPFIQPVPETAFLYHQEIKNPMDLYTIEENIWRGKYTKFARFENDMQRIWKNARLFHRSSGTIPRHAENLESLFTKIVMDI</sequence>
<comment type="caution">
    <text evidence="4">The sequence shown here is derived from an EMBL/GenBank/DDBJ whole genome shotgun (WGS) entry which is preliminary data.</text>
</comment>
<dbReference type="Proteomes" id="UP000077051">
    <property type="component" value="Unassembled WGS sequence"/>
</dbReference>
<dbReference type="PANTHER" id="PTHR45750">
    <property type="entry name" value="GH11602P"/>
    <property type="match status" value="1"/>
</dbReference>
<feature type="non-terminal residue" evidence="4">
    <location>
        <position position="92"/>
    </location>
</feature>
<dbReference type="CDD" id="cd04369">
    <property type="entry name" value="Bromodomain"/>
    <property type="match status" value="1"/>
</dbReference>
<dbReference type="SMART" id="SM00297">
    <property type="entry name" value="BROMO"/>
    <property type="match status" value="1"/>
</dbReference>
<dbReference type="InterPro" id="IPR037800">
    <property type="entry name" value="GCN5"/>
</dbReference>
<name>A0A168HH12_MUCCL</name>
<keyword evidence="1 2" id="KW-0103">Bromodomain</keyword>
<dbReference type="VEuPathDB" id="FungiDB:MUCCIDRAFT_125127"/>
<evidence type="ECO:0000256" key="2">
    <source>
        <dbReference type="PROSITE-ProRule" id="PRU00035"/>
    </source>
</evidence>
<accession>A0A168HH12</accession>
<dbReference type="EMBL" id="AMYB01000009">
    <property type="protein sequence ID" value="OAC98774.1"/>
    <property type="molecule type" value="Genomic_DNA"/>
</dbReference>
<dbReference type="SUPFAM" id="SSF47370">
    <property type="entry name" value="Bromodomain"/>
    <property type="match status" value="1"/>
</dbReference>
<evidence type="ECO:0000313" key="4">
    <source>
        <dbReference type="EMBL" id="OAC98774.1"/>
    </source>
</evidence>
<feature type="non-terminal residue" evidence="4">
    <location>
        <position position="1"/>
    </location>
</feature>
<reference evidence="4 5" key="1">
    <citation type="submission" date="2015-06" db="EMBL/GenBank/DDBJ databases">
        <title>Expansion of signal transduction pathways in fungi by whole-genome duplication.</title>
        <authorList>
            <consortium name="DOE Joint Genome Institute"/>
            <person name="Corrochano L.M."/>
            <person name="Kuo A."/>
            <person name="Marcet-Houben M."/>
            <person name="Polaino S."/>
            <person name="Salamov A."/>
            <person name="Villalobos J.M."/>
            <person name="Alvarez M.I."/>
            <person name="Avalos J."/>
            <person name="Benito E.P."/>
            <person name="Benoit I."/>
            <person name="Burger G."/>
            <person name="Camino L.P."/>
            <person name="Canovas D."/>
            <person name="Cerda-Olmedo E."/>
            <person name="Cheng J.-F."/>
            <person name="Dominguez A."/>
            <person name="Elias M."/>
            <person name="Eslava A.P."/>
            <person name="Glaser F."/>
            <person name="Grimwood J."/>
            <person name="Gutierrez G."/>
            <person name="Heitman J."/>
            <person name="Henrissat B."/>
            <person name="Iturriaga E.A."/>
            <person name="Lang B.F."/>
            <person name="Lavin J.L."/>
            <person name="Lee S."/>
            <person name="Li W."/>
            <person name="Lindquist E."/>
            <person name="Lopez-Garcia S."/>
            <person name="Luque E.M."/>
            <person name="Marcos A.T."/>
            <person name="Martin J."/>
            <person name="Mccluskey K."/>
            <person name="Medina H.R."/>
            <person name="Miralles-Duran A."/>
            <person name="Miyazaki A."/>
            <person name="Munoz-Torres E."/>
            <person name="Oguiza J.A."/>
            <person name="Ohm R."/>
            <person name="Olmedo M."/>
            <person name="Orejas M."/>
            <person name="Ortiz-Castellanos L."/>
            <person name="Pisabarro A.G."/>
            <person name="Rodriguez-Romero J."/>
            <person name="Ruiz-Herrera J."/>
            <person name="Ruiz-Vazquez R."/>
            <person name="Sanz C."/>
            <person name="Schackwitz W."/>
            <person name="Schmutz J."/>
            <person name="Shahriari M."/>
            <person name="Shelest E."/>
            <person name="Silva-Franco F."/>
            <person name="Soanes D."/>
            <person name="Syed K."/>
            <person name="Tagua V.G."/>
            <person name="Talbot N.J."/>
            <person name="Thon M."/>
            <person name="De Vries R.P."/>
            <person name="Wiebenga A."/>
            <person name="Yadav J.S."/>
            <person name="Braun E.L."/>
            <person name="Baker S."/>
            <person name="Garre V."/>
            <person name="Horwitz B."/>
            <person name="Torres-Martinez S."/>
            <person name="Idnurm A."/>
            <person name="Herrera-Estrella A."/>
            <person name="Gabaldon T."/>
            <person name="Grigoriev I.V."/>
        </authorList>
    </citation>
    <scope>NUCLEOTIDE SEQUENCE [LARGE SCALE GENOMIC DNA]</scope>
    <source>
        <strain evidence="4 5">CBS 277.49</strain>
    </source>
</reference>